<organism evidence="1 2">
    <name type="scientific">Dehalogenimonas alkenigignens</name>
    <dbReference type="NCBI Taxonomy" id="1217799"/>
    <lineage>
        <taxon>Bacteria</taxon>
        <taxon>Bacillati</taxon>
        <taxon>Chloroflexota</taxon>
        <taxon>Dehalococcoidia</taxon>
        <taxon>Dehalococcoidales</taxon>
        <taxon>Dehalococcoidaceae</taxon>
        <taxon>Dehalogenimonas</taxon>
    </lineage>
</organism>
<sequence length="59" mass="6711">MDNQKAIEILKKMLEKPSLDAEEKEAMMAALGMLGWVKLAKSRVKAAKEKRDQSLQWPP</sequence>
<accession>A0A0W0GL01</accession>
<name>A0A0W0GL01_9CHLR</name>
<evidence type="ECO:0000313" key="1">
    <source>
        <dbReference type="EMBL" id="KTB49226.1"/>
    </source>
</evidence>
<dbReference type="STRING" id="1217799.DEALK_01380"/>
<evidence type="ECO:0000313" key="2">
    <source>
        <dbReference type="Proteomes" id="UP000053947"/>
    </source>
</evidence>
<protein>
    <submittedName>
        <fullName evidence="1">Uncharacterized protein</fullName>
    </submittedName>
</protein>
<dbReference type="RefSeq" id="WP_058437755.1">
    <property type="nucleotide sequence ID" value="NZ_KQ758903.1"/>
</dbReference>
<reference evidence="1 2" key="1">
    <citation type="submission" date="2015-06" db="EMBL/GenBank/DDBJ databases">
        <title>Genome sequence of the organohalide-respiring Dehalogenimonas alkenigignens type strain (IP3-3T).</title>
        <authorList>
            <person name="Key T.A."/>
            <person name="Richmond D.P."/>
            <person name="Bowman K.S."/>
            <person name="Cho Y.-J."/>
            <person name="Chun J."/>
            <person name="da Costa M.S."/>
            <person name="Rainey F.A."/>
            <person name="Moe W.M."/>
        </authorList>
    </citation>
    <scope>NUCLEOTIDE SEQUENCE [LARGE SCALE GENOMIC DNA]</scope>
    <source>
        <strain evidence="1 2">IP3-3</strain>
    </source>
</reference>
<gene>
    <name evidence="1" type="ORF">DEALK_01380</name>
</gene>
<keyword evidence="2" id="KW-1185">Reference proteome</keyword>
<dbReference type="Proteomes" id="UP000053947">
    <property type="component" value="Unassembled WGS sequence"/>
</dbReference>
<proteinExistence type="predicted"/>
<dbReference type="EMBL" id="LFDV01000001">
    <property type="protein sequence ID" value="KTB49226.1"/>
    <property type="molecule type" value="Genomic_DNA"/>
</dbReference>
<comment type="caution">
    <text evidence="1">The sequence shown here is derived from an EMBL/GenBank/DDBJ whole genome shotgun (WGS) entry which is preliminary data.</text>
</comment>
<dbReference type="AlphaFoldDB" id="A0A0W0GL01"/>